<dbReference type="AlphaFoldDB" id="A0AAU9N943"/>
<keyword evidence="2" id="KW-0677">Repeat</keyword>
<keyword evidence="4" id="KW-0611">Plant defense</keyword>
<keyword evidence="3" id="KW-0547">Nucleotide-binding</keyword>
<dbReference type="Pfam" id="PF18052">
    <property type="entry name" value="Rx_N"/>
    <property type="match status" value="1"/>
</dbReference>
<dbReference type="Gene3D" id="1.20.5.4130">
    <property type="match status" value="1"/>
</dbReference>
<feature type="domain" description="Disease resistance N-terminal" evidence="7">
    <location>
        <begin position="11"/>
        <end position="96"/>
    </location>
</feature>
<accession>A0AAU9N943</accession>
<dbReference type="Pfam" id="PF00931">
    <property type="entry name" value="NB-ARC"/>
    <property type="match status" value="1"/>
</dbReference>
<keyword evidence="1" id="KW-0433">Leucine-rich repeat</keyword>
<organism evidence="8 9">
    <name type="scientific">Lactuca virosa</name>
    <dbReference type="NCBI Taxonomy" id="75947"/>
    <lineage>
        <taxon>Eukaryota</taxon>
        <taxon>Viridiplantae</taxon>
        <taxon>Streptophyta</taxon>
        <taxon>Embryophyta</taxon>
        <taxon>Tracheophyta</taxon>
        <taxon>Spermatophyta</taxon>
        <taxon>Magnoliopsida</taxon>
        <taxon>eudicotyledons</taxon>
        <taxon>Gunneridae</taxon>
        <taxon>Pentapetalae</taxon>
        <taxon>asterids</taxon>
        <taxon>campanulids</taxon>
        <taxon>Asterales</taxon>
        <taxon>Asteraceae</taxon>
        <taxon>Cichorioideae</taxon>
        <taxon>Cichorieae</taxon>
        <taxon>Lactucinae</taxon>
        <taxon>Lactuca</taxon>
    </lineage>
</organism>
<comment type="caution">
    <text evidence="8">The sequence shown here is derived from an EMBL/GenBank/DDBJ whole genome shotgun (WGS) entry which is preliminary data.</text>
</comment>
<evidence type="ECO:0000259" key="7">
    <source>
        <dbReference type="Pfam" id="PF18052"/>
    </source>
</evidence>
<dbReference type="GO" id="GO:0006952">
    <property type="term" value="P:defense response"/>
    <property type="evidence" value="ECO:0007669"/>
    <property type="project" value="UniProtKB-KW"/>
</dbReference>
<evidence type="ECO:0008006" key="10">
    <source>
        <dbReference type="Google" id="ProtNLM"/>
    </source>
</evidence>
<dbReference type="FunFam" id="3.40.50.300:FF:001091">
    <property type="entry name" value="Probable disease resistance protein At1g61300"/>
    <property type="match status" value="1"/>
</dbReference>
<evidence type="ECO:0000256" key="1">
    <source>
        <dbReference type="ARBA" id="ARBA00022614"/>
    </source>
</evidence>
<dbReference type="EMBL" id="CAKMRJ010004445">
    <property type="protein sequence ID" value="CAH1435910.1"/>
    <property type="molecule type" value="Genomic_DNA"/>
</dbReference>
<dbReference type="Proteomes" id="UP001157418">
    <property type="component" value="Unassembled WGS sequence"/>
</dbReference>
<dbReference type="InterPro" id="IPR041118">
    <property type="entry name" value="Rx_N"/>
</dbReference>
<name>A0AAU9N943_9ASTR</name>
<dbReference type="GO" id="GO:0043531">
    <property type="term" value="F:ADP binding"/>
    <property type="evidence" value="ECO:0007669"/>
    <property type="project" value="InterPro"/>
</dbReference>
<evidence type="ECO:0000256" key="2">
    <source>
        <dbReference type="ARBA" id="ARBA00022737"/>
    </source>
</evidence>
<evidence type="ECO:0000313" key="8">
    <source>
        <dbReference type="EMBL" id="CAH1435910.1"/>
    </source>
</evidence>
<dbReference type="SUPFAM" id="SSF52540">
    <property type="entry name" value="P-loop containing nucleoside triphosphate hydrolases"/>
    <property type="match status" value="1"/>
</dbReference>
<evidence type="ECO:0000313" key="9">
    <source>
        <dbReference type="Proteomes" id="UP001157418"/>
    </source>
</evidence>
<reference evidence="8 9" key="1">
    <citation type="submission" date="2022-01" db="EMBL/GenBank/DDBJ databases">
        <authorList>
            <person name="Xiong W."/>
            <person name="Schranz E."/>
        </authorList>
    </citation>
    <scope>NUCLEOTIDE SEQUENCE [LARGE SCALE GENOMIC DNA]</scope>
</reference>
<dbReference type="InterPro" id="IPR038005">
    <property type="entry name" value="RX-like_CC"/>
</dbReference>
<dbReference type="GO" id="GO:0005524">
    <property type="term" value="F:ATP binding"/>
    <property type="evidence" value="ECO:0007669"/>
    <property type="project" value="UniProtKB-KW"/>
</dbReference>
<feature type="domain" description="NB-ARC" evidence="6">
    <location>
        <begin position="170"/>
        <end position="341"/>
    </location>
</feature>
<evidence type="ECO:0000256" key="3">
    <source>
        <dbReference type="ARBA" id="ARBA00022741"/>
    </source>
</evidence>
<protein>
    <recommendedName>
        <fullName evidence="10">Disease resistance protein RGA3</fullName>
    </recommendedName>
</protein>
<dbReference type="Gene3D" id="3.40.50.300">
    <property type="entry name" value="P-loop containing nucleotide triphosphate hydrolases"/>
    <property type="match status" value="1"/>
</dbReference>
<dbReference type="Gene3D" id="1.10.8.430">
    <property type="entry name" value="Helical domain of apoptotic protease-activating factors"/>
    <property type="match status" value="1"/>
</dbReference>
<dbReference type="CDD" id="cd14798">
    <property type="entry name" value="RX-CC_like"/>
    <property type="match status" value="1"/>
</dbReference>
<dbReference type="InterPro" id="IPR027417">
    <property type="entry name" value="P-loop_NTPase"/>
</dbReference>
<keyword evidence="5" id="KW-0067">ATP-binding</keyword>
<evidence type="ECO:0000259" key="6">
    <source>
        <dbReference type="Pfam" id="PF00931"/>
    </source>
</evidence>
<dbReference type="PRINTS" id="PR00364">
    <property type="entry name" value="DISEASERSIST"/>
</dbReference>
<dbReference type="PANTHER" id="PTHR36766:SF70">
    <property type="entry name" value="DISEASE RESISTANCE PROTEIN RGA4"/>
    <property type="match status" value="1"/>
</dbReference>
<sequence>MADALVTVAAEAILKKVASIAANEIALAWGYKEKLYTLEGTLKMIRAKLQDAENQKGQKHGVMEWLKQLKDVVGEADDVVDEVHYEMLRREVKNRDRVAIKVPSLPNLKKLFFRSEMGHKIKNINEKLSQINKDANELGLQNEQRGPVVQYRPYPETDPNLGEFKIVGREDDEERIIHLLTEARKEEKLTIVPIVGMGGIGKTTLAKSVFNNPKIQQHFDVKAWLCVSIKVDMNTLLAKIYESIAGEKPKSETMVNLVRDLENKLGAKRYFLVLDDVWNEERLYWEDFRRVMINVKSQIGSGVLVTTRKLDIGTKAMSMDACSLKGLSNDNCWNIFKERAFLAGQSPQPELEEIGRDIAKKCCGLPLLLNVIGGMLKNYSDPEKWLAIKNSEVWDLEDERERVQKSLELSFDNLPNSMAKQCC</sequence>
<evidence type="ECO:0000256" key="4">
    <source>
        <dbReference type="ARBA" id="ARBA00022821"/>
    </source>
</evidence>
<dbReference type="InterPro" id="IPR042197">
    <property type="entry name" value="Apaf_helical"/>
</dbReference>
<gene>
    <name evidence="8" type="ORF">LVIROSA_LOCUS22311</name>
</gene>
<proteinExistence type="predicted"/>
<dbReference type="InterPro" id="IPR002182">
    <property type="entry name" value="NB-ARC"/>
</dbReference>
<dbReference type="PANTHER" id="PTHR36766">
    <property type="entry name" value="PLANT BROAD-SPECTRUM MILDEW RESISTANCE PROTEIN RPW8"/>
    <property type="match status" value="1"/>
</dbReference>
<keyword evidence="9" id="KW-1185">Reference proteome</keyword>
<evidence type="ECO:0000256" key="5">
    <source>
        <dbReference type="ARBA" id="ARBA00022840"/>
    </source>
</evidence>